<dbReference type="Proteomes" id="UP001627284">
    <property type="component" value="Unassembled WGS sequence"/>
</dbReference>
<keyword evidence="3" id="KW-1185">Reference proteome</keyword>
<evidence type="ECO:0000313" key="2">
    <source>
        <dbReference type="EMBL" id="KAL3347913.1"/>
    </source>
</evidence>
<dbReference type="InterPro" id="IPR029480">
    <property type="entry name" value="Transpos_assoc"/>
</dbReference>
<dbReference type="AlphaFoldDB" id="A0ABD2SVT0"/>
<dbReference type="EMBL" id="JBJKTR010000013">
    <property type="protein sequence ID" value="KAL3347913.1"/>
    <property type="molecule type" value="Genomic_DNA"/>
</dbReference>
<accession>A0ABD2SVT0</accession>
<feature type="domain" description="Transposase-associated" evidence="1">
    <location>
        <begin position="27"/>
        <end position="90"/>
    </location>
</feature>
<evidence type="ECO:0000259" key="1">
    <source>
        <dbReference type="Pfam" id="PF13963"/>
    </source>
</evidence>
<dbReference type="Pfam" id="PF13963">
    <property type="entry name" value="Transpos_assoc"/>
    <property type="match status" value="1"/>
</dbReference>
<sequence length="130" mass="15367">MLFLNSIVILMYFYMYFRYTKIMAPNKQWMELIKNRLSNAYIDVVENFLDYAFTKFGELQLICCPCIKCGNATSRSRGMVRSHLIVHGINQVILFGSTMGRCKVKHNQILNLNIIMTLKRVMVRMKYMVY</sequence>
<comment type="caution">
    <text evidence="2">The sequence shown here is derived from an EMBL/GenBank/DDBJ whole genome shotgun (WGS) entry which is preliminary data.</text>
</comment>
<name>A0ABD2SVT0_9SOLN</name>
<organism evidence="2 3">
    <name type="scientific">Solanum stoloniferum</name>
    <dbReference type="NCBI Taxonomy" id="62892"/>
    <lineage>
        <taxon>Eukaryota</taxon>
        <taxon>Viridiplantae</taxon>
        <taxon>Streptophyta</taxon>
        <taxon>Embryophyta</taxon>
        <taxon>Tracheophyta</taxon>
        <taxon>Spermatophyta</taxon>
        <taxon>Magnoliopsida</taxon>
        <taxon>eudicotyledons</taxon>
        <taxon>Gunneridae</taxon>
        <taxon>Pentapetalae</taxon>
        <taxon>asterids</taxon>
        <taxon>lamiids</taxon>
        <taxon>Solanales</taxon>
        <taxon>Solanaceae</taxon>
        <taxon>Solanoideae</taxon>
        <taxon>Solaneae</taxon>
        <taxon>Solanum</taxon>
    </lineage>
</organism>
<proteinExistence type="predicted"/>
<protein>
    <recommendedName>
        <fullName evidence="1">Transposase-associated domain-containing protein</fullName>
    </recommendedName>
</protein>
<reference evidence="2 3" key="1">
    <citation type="submission" date="2024-05" db="EMBL/GenBank/DDBJ databases">
        <title>De novo assembly of an allotetraploid wild potato.</title>
        <authorList>
            <person name="Hosaka A.J."/>
        </authorList>
    </citation>
    <scope>NUCLEOTIDE SEQUENCE [LARGE SCALE GENOMIC DNA]</scope>
    <source>
        <tissue evidence="2">Young leaves</tissue>
    </source>
</reference>
<evidence type="ECO:0000313" key="3">
    <source>
        <dbReference type="Proteomes" id="UP001627284"/>
    </source>
</evidence>
<gene>
    <name evidence="2" type="ORF">AABB24_021512</name>
</gene>